<sequence>MTWQVLRAADYPRMPWKNGAGTTLEILRDGAGLEAFNWRLSIADVTQAGPFSAFTGYQRIITVLEGEGMQLQVDGALSRPLRALDAFAFAGDSQVQCSLLGGAIRDFNLIYAPDRCRARLQWMVAGESAVFSSAATVVVFSAGEALRVELNGEVVVLGQYDCLHISSSQLQTLRCKAAHPYCLVELL</sequence>
<name>A0A9W6NGU2_9PSED</name>
<comment type="caution">
    <text evidence="1">The sequence shown here is derived from an EMBL/GenBank/DDBJ whole genome shotgun (WGS) entry which is preliminary data.</text>
</comment>
<dbReference type="PANTHER" id="PTHR37943">
    <property type="entry name" value="PROTEIN VES"/>
    <property type="match status" value="1"/>
</dbReference>
<dbReference type="SUPFAM" id="SSF51182">
    <property type="entry name" value="RmlC-like cupins"/>
    <property type="match status" value="1"/>
</dbReference>
<dbReference type="RefSeq" id="WP_271196248.1">
    <property type="nucleotide sequence ID" value="NZ_BSFN01000008.1"/>
</dbReference>
<proteinExistence type="predicted"/>
<dbReference type="AlphaFoldDB" id="A0A9W6NGU2"/>
<dbReference type="Pfam" id="PF05962">
    <property type="entry name" value="HutD"/>
    <property type="match status" value="1"/>
</dbReference>
<dbReference type="InterPro" id="IPR011051">
    <property type="entry name" value="RmlC_Cupin_sf"/>
</dbReference>
<protein>
    <recommendedName>
        <fullName evidence="3">HutD family protein</fullName>
    </recommendedName>
</protein>
<dbReference type="InterPro" id="IPR014710">
    <property type="entry name" value="RmlC-like_jellyroll"/>
</dbReference>
<dbReference type="PANTHER" id="PTHR37943:SF1">
    <property type="entry name" value="PROTEIN VES"/>
    <property type="match status" value="1"/>
</dbReference>
<dbReference type="CDD" id="cd20293">
    <property type="entry name" value="cupin_HutD_N"/>
    <property type="match status" value="1"/>
</dbReference>
<dbReference type="Proteomes" id="UP001143328">
    <property type="component" value="Unassembled WGS sequence"/>
</dbReference>
<dbReference type="Gene3D" id="2.60.120.10">
    <property type="entry name" value="Jelly Rolls"/>
    <property type="match status" value="1"/>
</dbReference>
<gene>
    <name evidence="1" type="ORF">GCM10017655_31330</name>
</gene>
<dbReference type="CDD" id="cd20490">
    <property type="entry name" value="cupin_HutD_C"/>
    <property type="match status" value="1"/>
</dbReference>
<dbReference type="InterPro" id="IPR010282">
    <property type="entry name" value="Uncharacterised_HutD/Ves"/>
</dbReference>
<accession>A0A9W6NGU2</accession>
<dbReference type="EMBL" id="BSFN01000008">
    <property type="protein sequence ID" value="GLK90071.1"/>
    <property type="molecule type" value="Genomic_DNA"/>
</dbReference>
<evidence type="ECO:0000313" key="1">
    <source>
        <dbReference type="EMBL" id="GLK90071.1"/>
    </source>
</evidence>
<evidence type="ECO:0008006" key="3">
    <source>
        <dbReference type="Google" id="ProtNLM"/>
    </source>
</evidence>
<keyword evidence="2" id="KW-1185">Reference proteome</keyword>
<reference evidence="1" key="2">
    <citation type="submission" date="2023-01" db="EMBL/GenBank/DDBJ databases">
        <authorList>
            <person name="Sun Q."/>
            <person name="Evtushenko L."/>
        </authorList>
    </citation>
    <scope>NUCLEOTIDE SEQUENCE</scope>
    <source>
        <strain evidence="1">VKM B-2935</strain>
    </source>
</reference>
<reference evidence="1" key="1">
    <citation type="journal article" date="2014" name="Int. J. Syst. Evol. Microbiol.">
        <title>Complete genome sequence of Corynebacterium casei LMG S-19264T (=DSM 44701T), isolated from a smear-ripened cheese.</title>
        <authorList>
            <consortium name="US DOE Joint Genome Institute (JGI-PGF)"/>
            <person name="Walter F."/>
            <person name="Albersmeier A."/>
            <person name="Kalinowski J."/>
            <person name="Ruckert C."/>
        </authorList>
    </citation>
    <scope>NUCLEOTIDE SEQUENCE</scope>
    <source>
        <strain evidence="1">VKM B-2935</strain>
    </source>
</reference>
<evidence type="ECO:0000313" key="2">
    <source>
        <dbReference type="Proteomes" id="UP001143328"/>
    </source>
</evidence>
<organism evidence="1 2">
    <name type="scientific">Pseudomonas turukhanskensis</name>
    <dbReference type="NCBI Taxonomy" id="1806536"/>
    <lineage>
        <taxon>Bacteria</taxon>
        <taxon>Pseudomonadati</taxon>
        <taxon>Pseudomonadota</taxon>
        <taxon>Gammaproteobacteria</taxon>
        <taxon>Pseudomonadales</taxon>
        <taxon>Pseudomonadaceae</taxon>
        <taxon>Pseudomonas</taxon>
    </lineage>
</organism>